<dbReference type="Gene3D" id="3.20.20.140">
    <property type="entry name" value="Metal-dependent hydrolases"/>
    <property type="match status" value="1"/>
</dbReference>
<proteinExistence type="predicted"/>
<evidence type="ECO:0000259" key="2">
    <source>
        <dbReference type="Pfam" id="PF04909"/>
    </source>
</evidence>
<dbReference type="InterPro" id="IPR006680">
    <property type="entry name" value="Amidohydro-rel"/>
</dbReference>
<evidence type="ECO:0000313" key="3">
    <source>
        <dbReference type="EMBL" id="QUS39100.1"/>
    </source>
</evidence>
<dbReference type="EMBL" id="CP036498">
    <property type="protein sequence ID" value="QUS39100.1"/>
    <property type="molecule type" value="Genomic_DNA"/>
</dbReference>
<keyword evidence="4" id="KW-1185">Reference proteome</keyword>
<dbReference type="InterPro" id="IPR032466">
    <property type="entry name" value="Metal_Hydrolase"/>
</dbReference>
<protein>
    <submittedName>
        <fullName evidence="3">Amidohydrolase</fullName>
    </submittedName>
</protein>
<dbReference type="Pfam" id="PF04909">
    <property type="entry name" value="Amidohydro_2"/>
    <property type="match status" value="1"/>
</dbReference>
<dbReference type="SUPFAM" id="SSF51556">
    <property type="entry name" value="Metallo-dependent hydrolases"/>
    <property type="match status" value="1"/>
</dbReference>
<name>A0ABX8A9N4_9BRAD</name>
<organism evidence="3 4">
    <name type="scientific">Tardiphaga alba</name>
    <dbReference type="NCBI Taxonomy" id="340268"/>
    <lineage>
        <taxon>Bacteria</taxon>
        <taxon>Pseudomonadati</taxon>
        <taxon>Pseudomonadota</taxon>
        <taxon>Alphaproteobacteria</taxon>
        <taxon>Hyphomicrobiales</taxon>
        <taxon>Nitrobacteraceae</taxon>
        <taxon>Tardiphaga</taxon>
    </lineage>
</organism>
<dbReference type="Proteomes" id="UP000682843">
    <property type="component" value="Chromosome"/>
</dbReference>
<dbReference type="RefSeq" id="WP_211912645.1">
    <property type="nucleotide sequence ID" value="NZ_CP036498.1"/>
</dbReference>
<sequence length="283" mass="31919">MSSTIDFHVNLLPDFARSNVNSTAIQDESDHLKHCFDLPVTAELNKRCTTPTLISEMDRANISRSVVFSYQWKSPERCETANISTLESVQANNGRLLGLAVVQPRSKESLEALEKFLDDPMMIGVKMKPRWGGFTLSDTNLMGPICEILQQRNKILLTHVSQGFHRPTGDQITDLFALLQAFPNLKVVGAHMAGFIGVYESYFPARRHFENLFIDISLPANLELLPSLMRVGNPSRYLFATDWPYVGFEEFDNLLRKTQLTDKELEQLRVTNPTALLSSIGIT</sequence>
<keyword evidence="1" id="KW-0456">Lyase</keyword>
<dbReference type="InterPro" id="IPR032465">
    <property type="entry name" value="ACMSD"/>
</dbReference>
<dbReference type="PANTHER" id="PTHR21240">
    <property type="entry name" value="2-AMINO-3-CARBOXYLMUCONATE-6-SEMIALDEHYDE DECARBOXYLASE"/>
    <property type="match status" value="1"/>
</dbReference>
<reference evidence="3 4" key="1">
    <citation type="submission" date="2019-02" db="EMBL/GenBank/DDBJ databases">
        <title>Emended description of the genus Rhodopseudomonas and description of Rhodopseudomonas albus sp. nov., a non-phototrophic, heavy-metal-tolerant bacterium isolated from garden soil.</title>
        <authorList>
            <person name="Bao Z."/>
            <person name="Cao W.W."/>
            <person name="Sato Y."/>
            <person name="Nishizawa T."/>
            <person name="Zhao J."/>
            <person name="Guo Y."/>
            <person name="Ohta H."/>
        </authorList>
    </citation>
    <scope>NUCLEOTIDE SEQUENCE [LARGE SCALE GENOMIC DNA]</scope>
    <source>
        <strain evidence="3 4">SK50-23</strain>
    </source>
</reference>
<evidence type="ECO:0000313" key="4">
    <source>
        <dbReference type="Proteomes" id="UP000682843"/>
    </source>
</evidence>
<gene>
    <name evidence="3" type="ORF">RPMA_09820</name>
</gene>
<evidence type="ECO:0000256" key="1">
    <source>
        <dbReference type="ARBA" id="ARBA00023239"/>
    </source>
</evidence>
<accession>A0ABX8A9N4</accession>
<feature type="domain" description="Amidohydrolase-related" evidence="2">
    <location>
        <begin position="5"/>
        <end position="277"/>
    </location>
</feature>
<dbReference type="PANTHER" id="PTHR21240:SF28">
    <property type="entry name" value="ISO-OROTATE DECARBOXYLASE (EUROFUNG)"/>
    <property type="match status" value="1"/>
</dbReference>